<dbReference type="EMBL" id="FPLJ01000052">
    <property type="protein sequence ID" value="SGY91544.1"/>
    <property type="molecule type" value="Genomic_DNA"/>
</dbReference>
<dbReference type="GeneID" id="61296051"/>
<dbReference type="InterPro" id="IPR051791">
    <property type="entry name" value="Pra-immunoreactive"/>
</dbReference>
<keyword evidence="5 7" id="KW-0472">Membrane</keyword>
<dbReference type="GO" id="GO:0005886">
    <property type="term" value="C:plasma membrane"/>
    <property type="evidence" value="ECO:0007669"/>
    <property type="project" value="UniProtKB-SubCell"/>
</dbReference>
<keyword evidence="4 7" id="KW-1133">Transmembrane helix</keyword>
<dbReference type="InterPro" id="IPR010432">
    <property type="entry name" value="RDD"/>
</dbReference>
<evidence type="ECO:0000313" key="12">
    <source>
        <dbReference type="Proteomes" id="UP000183794"/>
    </source>
</evidence>
<dbReference type="PANTHER" id="PTHR36115">
    <property type="entry name" value="PROLINE-RICH ANTIGEN HOMOLOG-RELATED"/>
    <property type="match status" value="1"/>
</dbReference>
<proteinExistence type="predicted"/>
<name>A0A090IKS0_9GAMM</name>
<dbReference type="AlphaFoldDB" id="A0A090IKS0"/>
<evidence type="ECO:0000256" key="2">
    <source>
        <dbReference type="ARBA" id="ARBA00022475"/>
    </source>
</evidence>
<reference evidence="10 12" key="1">
    <citation type="submission" date="2016-11" db="EMBL/GenBank/DDBJ databases">
        <authorList>
            <person name="Jaros S."/>
            <person name="Januszkiewicz K."/>
            <person name="Wedrychowicz H."/>
        </authorList>
    </citation>
    <scope>NUCLEOTIDE SEQUENCE [LARGE SCALE GENOMIC DNA]</scope>
    <source>
        <strain evidence="10">NVI 5450</strain>
    </source>
</reference>
<reference evidence="9 11" key="2">
    <citation type="submission" date="2016-11" db="EMBL/GenBank/DDBJ databases">
        <authorList>
            <person name="Klemetsen T."/>
        </authorList>
    </citation>
    <scope>NUCLEOTIDE SEQUENCE [LARGE SCALE GENOMIC DNA]</scope>
    <source>
        <strain evidence="9">MT 2528</strain>
    </source>
</reference>
<evidence type="ECO:0000256" key="4">
    <source>
        <dbReference type="ARBA" id="ARBA00022989"/>
    </source>
</evidence>
<evidence type="ECO:0000256" key="5">
    <source>
        <dbReference type="ARBA" id="ARBA00023136"/>
    </source>
</evidence>
<comment type="subcellular location">
    <subcellularLocation>
        <location evidence="1">Cell membrane</location>
        <topology evidence="1">Multi-pass membrane protein</topology>
    </subcellularLocation>
</comment>
<evidence type="ECO:0000259" key="8">
    <source>
        <dbReference type="Pfam" id="PF06271"/>
    </source>
</evidence>
<dbReference type="RefSeq" id="WP_045111998.1">
    <property type="nucleotide sequence ID" value="NZ_CAWQZC010000152.1"/>
</dbReference>
<evidence type="ECO:0000256" key="6">
    <source>
        <dbReference type="SAM" id="MobiDB-lite"/>
    </source>
</evidence>
<feature type="compositionally biased region" description="Basic and acidic residues" evidence="6">
    <location>
        <begin position="172"/>
        <end position="182"/>
    </location>
</feature>
<dbReference type="EMBL" id="FPLD01000065">
    <property type="protein sequence ID" value="SGZ01104.1"/>
    <property type="molecule type" value="Genomic_DNA"/>
</dbReference>
<evidence type="ECO:0000313" key="11">
    <source>
        <dbReference type="Proteomes" id="UP000182660"/>
    </source>
</evidence>
<feature type="transmembrane region" description="Helical" evidence="7">
    <location>
        <begin position="29"/>
        <end position="52"/>
    </location>
</feature>
<dbReference type="STRING" id="80854.MVIS_4058"/>
<organism evidence="10 12">
    <name type="scientific">Moritella viscosa</name>
    <dbReference type="NCBI Taxonomy" id="80854"/>
    <lineage>
        <taxon>Bacteria</taxon>
        <taxon>Pseudomonadati</taxon>
        <taxon>Pseudomonadota</taxon>
        <taxon>Gammaproteobacteria</taxon>
        <taxon>Alteromonadales</taxon>
        <taxon>Moritellaceae</taxon>
        <taxon>Moritella</taxon>
    </lineage>
</organism>
<dbReference type="PATRIC" id="fig|80854.5.peg.4307"/>
<sequence length="188" mass="20985">MQPEPSSSRQYVELATLAQRFQAAILDKVIFPTVMLVPFILGFDLLNLSAGIDENFTISFATQVKVSLLEIVLFMALNSYLLKEYGQTLGKRIVGIAVVGENGQRLSLQDIILKRYLPFWIVAYLPLFGFVITISNFLAIFRGDQRRCLHDDLAKTLVVKMPRGRKIASSEAHIDSDGKSEASDVMDA</sequence>
<dbReference type="HOGENOM" id="CLU_079635_3_0_6"/>
<dbReference type="Proteomes" id="UP000183794">
    <property type="component" value="Unassembled WGS sequence"/>
</dbReference>
<evidence type="ECO:0000256" key="1">
    <source>
        <dbReference type="ARBA" id="ARBA00004651"/>
    </source>
</evidence>
<evidence type="ECO:0000256" key="7">
    <source>
        <dbReference type="SAM" id="Phobius"/>
    </source>
</evidence>
<feature type="domain" description="RDD" evidence="8">
    <location>
        <begin position="15"/>
        <end position="155"/>
    </location>
</feature>
<evidence type="ECO:0000313" key="10">
    <source>
        <dbReference type="EMBL" id="SGZ01104.1"/>
    </source>
</evidence>
<feature type="region of interest" description="Disordered" evidence="6">
    <location>
        <begin position="169"/>
        <end position="188"/>
    </location>
</feature>
<dbReference type="OrthoDB" id="8612316at2"/>
<gene>
    <name evidence="9" type="ORF">MT2528_2189</name>
    <name evidence="10" type="ORF">NVI5450_2389</name>
</gene>
<dbReference type="PANTHER" id="PTHR36115:SF4">
    <property type="entry name" value="MEMBRANE PROTEIN"/>
    <property type="match status" value="1"/>
</dbReference>
<keyword evidence="3 7" id="KW-0812">Transmembrane</keyword>
<dbReference type="Pfam" id="PF06271">
    <property type="entry name" value="RDD"/>
    <property type="match status" value="1"/>
</dbReference>
<evidence type="ECO:0000313" key="9">
    <source>
        <dbReference type="EMBL" id="SGY91544.1"/>
    </source>
</evidence>
<dbReference type="KEGG" id="mvs:MVIS_4058"/>
<keyword evidence="2" id="KW-1003">Cell membrane</keyword>
<evidence type="ECO:0000256" key="3">
    <source>
        <dbReference type="ARBA" id="ARBA00022692"/>
    </source>
</evidence>
<feature type="transmembrane region" description="Helical" evidence="7">
    <location>
        <begin position="117"/>
        <end position="141"/>
    </location>
</feature>
<accession>A0A090IKS0</accession>
<protein>
    <recommendedName>
        <fullName evidence="8">RDD domain-containing protein</fullName>
    </recommendedName>
</protein>
<dbReference type="Proteomes" id="UP000182660">
    <property type="component" value="Unassembled WGS sequence"/>
</dbReference>
<keyword evidence="11" id="KW-1185">Reference proteome</keyword>